<organism evidence="11 12">
    <name type="scientific">Brassica rapa subsp. trilocularis</name>
    <dbReference type="NCBI Taxonomy" id="1813537"/>
    <lineage>
        <taxon>Eukaryota</taxon>
        <taxon>Viridiplantae</taxon>
        <taxon>Streptophyta</taxon>
        <taxon>Embryophyta</taxon>
        <taxon>Tracheophyta</taxon>
        <taxon>Spermatophyta</taxon>
        <taxon>Magnoliopsida</taxon>
        <taxon>eudicotyledons</taxon>
        <taxon>Gunneridae</taxon>
        <taxon>Pentapetalae</taxon>
        <taxon>rosids</taxon>
        <taxon>malvids</taxon>
        <taxon>Brassicales</taxon>
        <taxon>Brassicaceae</taxon>
        <taxon>Brassiceae</taxon>
        <taxon>Brassica</taxon>
    </lineage>
</organism>
<evidence type="ECO:0000313" key="12">
    <source>
        <dbReference type="Proteomes" id="UP000823674"/>
    </source>
</evidence>
<gene>
    <name evidence="11" type="primary">A02p031540.1_BraROA</name>
    <name evidence="11" type="ORF">IGI04_006738</name>
</gene>
<dbReference type="PROSITE" id="PS51375">
    <property type="entry name" value="PPR"/>
    <property type="match status" value="4"/>
</dbReference>
<evidence type="ECO:0000256" key="1">
    <source>
        <dbReference type="ARBA" id="ARBA00004141"/>
    </source>
</evidence>
<keyword evidence="8" id="KW-0175">Coiled coil</keyword>
<dbReference type="InterPro" id="IPR045863">
    <property type="entry name" value="CorA_TM1_TM2"/>
</dbReference>
<dbReference type="InterPro" id="IPR011990">
    <property type="entry name" value="TPR-like_helical_dom_sf"/>
</dbReference>
<keyword evidence="4" id="KW-0677">Repeat</keyword>
<feature type="transmembrane region" description="Helical" evidence="10">
    <location>
        <begin position="352"/>
        <end position="370"/>
    </location>
</feature>
<dbReference type="Gene3D" id="1.25.40.10">
    <property type="entry name" value="Tetratricopeptide repeat domain"/>
    <property type="match status" value="3"/>
</dbReference>
<feature type="repeat" description="PPR" evidence="7">
    <location>
        <begin position="762"/>
        <end position="796"/>
    </location>
</feature>
<dbReference type="Gene3D" id="2.40.128.330">
    <property type="match status" value="1"/>
</dbReference>
<accession>A0ABQ7NHT2</accession>
<dbReference type="NCBIfam" id="TIGR00756">
    <property type="entry name" value="PPR"/>
    <property type="match status" value="3"/>
</dbReference>
<evidence type="ECO:0000256" key="8">
    <source>
        <dbReference type="SAM" id="Coils"/>
    </source>
</evidence>
<dbReference type="PANTHER" id="PTHR13890">
    <property type="entry name" value="RNA SPLICING PROTEIN MRS2, MITOCHONDRIAL"/>
    <property type="match status" value="1"/>
</dbReference>
<feature type="repeat" description="PPR" evidence="7">
    <location>
        <begin position="656"/>
        <end position="691"/>
    </location>
</feature>
<feature type="compositionally biased region" description="Low complexity" evidence="9">
    <location>
        <begin position="228"/>
        <end position="239"/>
    </location>
</feature>
<dbReference type="EMBL" id="JADBGQ010000002">
    <property type="protein sequence ID" value="KAG5410419.1"/>
    <property type="molecule type" value="Genomic_DNA"/>
</dbReference>
<keyword evidence="6 10" id="KW-0472">Membrane</keyword>
<keyword evidence="12" id="KW-1185">Reference proteome</keyword>
<reference evidence="11 12" key="1">
    <citation type="submission" date="2021-03" db="EMBL/GenBank/DDBJ databases">
        <authorList>
            <person name="King G.J."/>
            <person name="Bancroft I."/>
            <person name="Baten A."/>
            <person name="Bloomfield J."/>
            <person name="Borpatragohain P."/>
            <person name="He Z."/>
            <person name="Irish N."/>
            <person name="Irwin J."/>
            <person name="Liu K."/>
            <person name="Mauleon R.P."/>
            <person name="Moore J."/>
            <person name="Morris R."/>
            <person name="Ostergaard L."/>
            <person name="Wang B."/>
            <person name="Wells R."/>
        </authorList>
    </citation>
    <scope>NUCLEOTIDE SEQUENCE [LARGE SCALE GENOMIC DNA]</scope>
    <source>
        <strain evidence="11">R-o-18</strain>
        <tissue evidence="11">Leaf</tissue>
    </source>
</reference>
<evidence type="ECO:0000313" key="11">
    <source>
        <dbReference type="EMBL" id="KAG5410419.1"/>
    </source>
</evidence>
<evidence type="ECO:0000256" key="3">
    <source>
        <dbReference type="ARBA" id="ARBA00022692"/>
    </source>
</evidence>
<dbReference type="InterPro" id="IPR002885">
    <property type="entry name" value="PPR_rpt"/>
</dbReference>
<comment type="similarity">
    <text evidence="2">Belongs to the CorA metal ion transporter (MIT) (TC 1.A.35.5) family.</text>
</comment>
<name>A0ABQ7NHT2_BRACM</name>
<sequence length="983" mass="111568">MSDLKERLLPPRPASAINLRGEAAASRPSASGRQPLLGVDVSGLKKRGQGLKSWIRVDTFANTQVIEVDKFSMMRRCDLPARDLRLLEPLFVYPSTILGRERAIVVNLEQIRCIITADEVLLLNSLDNYVLRYVASELEIEAYPLLDELTSKISTLNLERVRRLKSRLVALTRRVQKVRDEIEQLMDDDGDMAEMYLTEKKKRMEGSLNGGDHHSLLGYRSNDGLSLSAPVSPVSSPPDSSRRLEKSLSIARSRHDSARSSESATENIEELEMLLEAYFVVIDSTLNKLTSLKEYIDDTEDFINIQLDNVRNQLIQFELLLTTATFVVAIFGVVAGIFGMNFEIDFFEKPGAFKWVLTITGVCGLLPINIRDPISFIISSPRLTKDVVKTIPKPLLSLLHSPMSCAAIARKLTRTTQLWIVQRQYLLRAVSRSFASSSFHIVSFSSAFHRTGLVHSQILSRVPYFVYSNGFSTKTIFEESDINKEVAPLEKGLVDLVRQVSELESEADAMASLEESTFDLNNGSLYSLIWELREEWRLAFLAFKWGERRGCDDQKACDLMIWVLGNHQKFNIAWCLIRDMFHVSRDTRKAMFLMMDRYAAANDTSQAIRTFDIMDKFKHVPDDEAFQGLLHALCRHGHIEKAEEFMLASKKLFPLDVEGFNVILNGWCNVWTDVTEAKRIWREMGNYCITPNEDSYSHMISCFSKAGNLFDSLRLCDEMRKRGFAPGVDVYNSLVYVLTCENCFGEAVKLVEKMKEEGLKPDSVTYNAMIRPLCEQGKVEEARDVLATMISEKLSPTVDTFHAFLEGVNFDQTLEVLEQMKVSCLGPKEDTFLLVLGRLFKKKQPENALKIWAEMGRFEVAANGALYLATVQGLLACGWLEKAREMYLDMEAKGFPGSPKLQKLLKEQKVKGVRKSKRKDLQKVGSRGGYRGQRSVYKNVSDRGLNICNHANSEPDYMKMLLTILILDCSWHTRPHILQVQVE</sequence>
<comment type="caution">
    <text evidence="11">The sequence shown here is derived from an EMBL/GenBank/DDBJ whole genome shotgun (WGS) entry which is preliminary data.</text>
</comment>
<dbReference type="Pfam" id="PF22099">
    <property type="entry name" value="MRS2-like"/>
    <property type="match status" value="3"/>
</dbReference>
<keyword evidence="3 10" id="KW-0812">Transmembrane</keyword>
<dbReference type="InterPro" id="IPR039204">
    <property type="entry name" value="MRS2-like"/>
</dbReference>
<evidence type="ECO:0000256" key="6">
    <source>
        <dbReference type="ARBA" id="ARBA00023136"/>
    </source>
</evidence>
<evidence type="ECO:0000256" key="4">
    <source>
        <dbReference type="ARBA" id="ARBA00022737"/>
    </source>
</evidence>
<evidence type="ECO:0000256" key="10">
    <source>
        <dbReference type="SAM" id="Phobius"/>
    </source>
</evidence>
<evidence type="ECO:0000256" key="7">
    <source>
        <dbReference type="PROSITE-ProRule" id="PRU00708"/>
    </source>
</evidence>
<dbReference type="Proteomes" id="UP000823674">
    <property type="component" value="Chromosome A02"/>
</dbReference>
<evidence type="ECO:0000256" key="5">
    <source>
        <dbReference type="ARBA" id="ARBA00022989"/>
    </source>
</evidence>
<feature type="repeat" description="PPR" evidence="7">
    <location>
        <begin position="727"/>
        <end position="761"/>
    </location>
</feature>
<feature type="coiled-coil region" evidence="8">
    <location>
        <begin position="161"/>
        <end position="188"/>
    </location>
</feature>
<comment type="subcellular location">
    <subcellularLocation>
        <location evidence="1">Membrane</location>
        <topology evidence="1">Multi-pass membrane protein</topology>
    </subcellularLocation>
</comment>
<protein>
    <recommendedName>
        <fullName evidence="13">Magnesium transporter</fullName>
    </recommendedName>
</protein>
<evidence type="ECO:0000256" key="2">
    <source>
        <dbReference type="ARBA" id="ARBA00007535"/>
    </source>
</evidence>
<dbReference type="CDD" id="cd12823">
    <property type="entry name" value="Mrs2_Mfm1p-like"/>
    <property type="match status" value="1"/>
</dbReference>
<feature type="transmembrane region" description="Helical" evidence="10">
    <location>
        <begin position="319"/>
        <end position="340"/>
    </location>
</feature>
<evidence type="ECO:0008006" key="13">
    <source>
        <dbReference type="Google" id="ProtNLM"/>
    </source>
</evidence>
<dbReference type="SUPFAM" id="SSF144083">
    <property type="entry name" value="Magnesium transport protein CorA, transmembrane region"/>
    <property type="match status" value="1"/>
</dbReference>
<dbReference type="Gene3D" id="1.20.58.340">
    <property type="entry name" value="Magnesium transport protein CorA, transmembrane region"/>
    <property type="match status" value="2"/>
</dbReference>
<feature type="repeat" description="PPR" evidence="7">
    <location>
        <begin position="692"/>
        <end position="726"/>
    </location>
</feature>
<dbReference type="PANTHER" id="PTHR13890:SF40">
    <property type="entry name" value="MAGNESIUM TRANSPORTER MRS2-10"/>
    <property type="match status" value="1"/>
</dbReference>
<feature type="region of interest" description="Disordered" evidence="9">
    <location>
        <begin position="228"/>
        <end position="264"/>
    </location>
</feature>
<dbReference type="Pfam" id="PF01535">
    <property type="entry name" value="PPR"/>
    <property type="match status" value="3"/>
</dbReference>
<proteinExistence type="inferred from homology"/>
<keyword evidence="5 10" id="KW-1133">Transmembrane helix</keyword>
<evidence type="ECO:0000256" key="9">
    <source>
        <dbReference type="SAM" id="MobiDB-lite"/>
    </source>
</evidence>
<dbReference type="Pfam" id="PF13041">
    <property type="entry name" value="PPR_2"/>
    <property type="match status" value="1"/>
</dbReference>